<dbReference type="EMBL" id="VZAZ01000039">
    <property type="protein sequence ID" value="MQO55686.1"/>
    <property type="molecule type" value="Genomic_DNA"/>
</dbReference>
<evidence type="ECO:0000259" key="3">
    <source>
        <dbReference type="Pfam" id="PF13439"/>
    </source>
</evidence>
<evidence type="ECO:0000313" key="5">
    <source>
        <dbReference type="Proteomes" id="UP000358159"/>
    </source>
</evidence>
<evidence type="ECO:0000313" key="4">
    <source>
        <dbReference type="EMBL" id="MQO55686.1"/>
    </source>
</evidence>
<organism evidence="4 5">
    <name type="scientific">Segatella copri</name>
    <dbReference type="NCBI Taxonomy" id="165179"/>
    <lineage>
        <taxon>Bacteria</taxon>
        <taxon>Pseudomonadati</taxon>
        <taxon>Bacteroidota</taxon>
        <taxon>Bacteroidia</taxon>
        <taxon>Bacteroidales</taxon>
        <taxon>Prevotellaceae</taxon>
        <taxon>Segatella</taxon>
    </lineage>
</organism>
<keyword evidence="1" id="KW-0812">Transmembrane</keyword>
<dbReference type="GO" id="GO:0016757">
    <property type="term" value="F:glycosyltransferase activity"/>
    <property type="evidence" value="ECO:0007669"/>
    <property type="project" value="InterPro"/>
</dbReference>
<dbReference type="Gene3D" id="3.40.50.2000">
    <property type="entry name" value="Glycogen Phosphorylase B"/>
    <property type="match status" value="2"/>
</dbReference>
<keyword evidence="1" id="KW-1133">Transmembrane helix</keyword>
<comment type="caution">
    <text evidence="4">The sequence shown here is derived from an EMBL/GenBank/DDBJ whole genome shotgun (WGS) entry which is preliminary data.</text>
</comment>
<evidence type="ECO:0000256" key="1">
    <source>
        <dbReference type="SAM" id="Phobius"/>
    </source>
</evidence>
<keyword evidence="4" id="KW-0808">Transferase</keyword>
<evidence type="ECO:0000259" key="2">
    <source>
        <dbReference type="Pfam" id="PF00534"/>
    </source>
</evidence>
<reference evidence="4 5" key="1">
    <citation type="submission" date="2019-09" db="EMBL/GenBank/DDBJ databases">
        <title>Distinct polysaccharide growth profiles of human intestinal Prevotella copri isolates.</title>
        <authorList>
            <person name="Fehlner-Peach H."/>
            <person name="Magnabosco C."/>
            <person name="Raghavan V."/>
            <person name="Scher J.U."/>
            <person name="Tett A."/>
            <person name="Cox L.M."/>
            <person name="Gottsegen C."/>
            <person name="Watters A."/>
            <person name="Wiltshire- Gordon J.D."/>
            <person name="Segata N."/>
            <person name="Bonneau R."/>
            <person name="Littman D.R."/>
        </authorList>
    </citation>
    <scope>NUCLEOTIDE SEQUENCE [LARGE SCALE GENOMIC DNA]</scope>
    <source>
        <strain evidence="4 5">BVe41219</strain>
    </source>
</reference>
<dbReference type="PANTHER" id="PTHR12526:SF630">
    <property type="entry name" value="GLYCOSYLTRANSFERASE"/>
    <property type="match status" value="1"/>
</dbReference>
<dbReference type="CDD" id="cd03801">
    <property type="entry name" value="GT4_PimA-like"/>
    <property type="match status" value="1"/>
</dbReference>
<keyword evidence="1" id="KW-0472">Membrane</keyword>
<feature type="domain" description="Glycosyltransferase subfamily 4-like N-terminal" evidence="3">
    <location>
        <begin position="14"/>
        <end position="180"/>
    </location>
</feature>
<dbReference type="InterPro" id="IPR028098">
    <property type="entry name" value="Glyco_trans_4-like_N"/>
</dbReference>
<dbReference type="Pfam" id="PF13439">
    <property type="entry name" value="Glyco_transf_4"/>
    <property type="match status" value="1"/>
</dbReference>
<feature type="transmembrane region" description="Helical" evidence="1">
    <location>
        <begin position="102"/>
        <end position="119"/>
    </location>
</feature>
<feature type="domain" description="Glycosyl transferase family 1" evidence="2">
    <location>
        <begin position="183"/>
        <end position="335"/>
    </location>
</feature>
<dbReference type="RefSeq" id="WP_153072932.1">
    <property type="nucleotide sequence ID" value="NZ_VZAE01000047.1"/>
</dbReference>
<dbReference type="InterPro" id="IPR001296">
    <property type="entry name" value="Glyco_trans_1"/>
</dbReference>
<proteinExistence type="predicted"/>
<dbReference type="AlphaFoldDB" id="A0A5P0XWS7"/>
<accession>A0A5P0XWS7</accession>
<dbReference type="Pfam" id="PF00534">
    <property type="entry name" value="Glycos_transf_1"/>
    <property type="match status" value="1"/>
</dbReference>
<name>A0A5P0XWS7_9BACT</name>
<protein>
    <submittedName>
        <fullName evidence="4">Glycosyltransferase family 4 protein</fullName>
    </submittedName>
</protein>
<gene>
    <name evidence="4" type="ORF">F7D42_08195</name>
</gene>
<feature type="transmembrane region" description="Helical" evidence="1">
    <location>
        <begin position="66"/>
        <end position="82"/>
    </location>
</feature>
<dbReference type="SUPFAM" id="SSF53756">
    <property type="entry name" value="UDP-Glycosyltransferase/glycogen phosphorylase"/>
    <property type="match status" value="1"/>
</dbReference>
<dbReference type="Proteomes" id="UP000358159">
    <property type="component" value="Unassembled WGS sequence"/>
</dbReference>
<sequence length="363" mass="42159">MSFKVFHIVTHFDIGGSETVALNISKAKCPNVEFHMVEVVKGKGAYSKAFIEDLESNGIYYHRSPFSTNFILGALLFPFWFWKLHLKYHPDVYHSHTESPDVALYLFFLLFGFMINKNVKIVRTLHNTKLWKHKHFIGKVIEHFFLKHQANVSISGPVRESYLYDFPFYHKIIPIIYNGIAEKKQFKFEGIKEGKINILFAGRIVEQKGISVLSAVINKLNTHINTFYFHIVGEGHLKEDLVKELGFFENVHFYGNVYNLAQYLHSFDFLFMPSVHEGLSMLSIESSFAKLPVIINSCEGLVDTVPNAWPLKVKDNNVDDFVEVFNNIKNLDRKVLAESAYQFVSDRFGIEQMQNQYIEYYKI</sequence>
<dbReference type="PANTHER" id="PTHR12526">
    <property type="entry name" value="GLYCOSYLTRANSFERASE"/>
    <property type="match status" value="1"/>
</dbReference>